<gene>
    <name evidence="2" type="ORF">D2A34_26080</name>
</gene>
<accession>A0A399IHJ1</accession>
<sequence>MKIFKGLITFVLILIIVGGVGFLGWNLIYKSGMSNMGNMGNMSGMGNMEGMTDNANTSGNTSSQMDNMQNNNFFTTQAVQNKDKLNQITTTINDAINQITIDPYSKVTLPSGTQQPMMQPAQGNTTVNIYPNGNAAAGSATSPQMTTKGNYVYNQDKLEQLHNGIFKLAQGRMILDDLNNDLTIQSTMSEPVDYQGYSVLYNTILQNKIKLNNALSMINEASSLLNVNPYSSGTAYEYNTEEMKNLHNGIYKLAQGLLSGAKLNEEFTNQMVNISTLANNANSMGNMNMGQGFTLGTFNLSYIFKIILVIMIITLFIALFGAISSVLKRKVRE</sequence>
<name>A0A399IHJ1_9CLOT</name>
<dbReference type="AlphaFoldDB" id="A0A399IHJ1"/>
<dbReference type="RefSeq" id="WP_119368303.1">
    <property type="nucleotide sequence ID" value="NZ_QXDJ01000012.1"/>
</dbReference>
<feature type="transmembrane region" description="Helical" evidence="1">
    <location>
        <begin position="302"/>
        <end position="327"/>
    </location>
</feature>
<dbReference type="EMBL" id="QXDJ01000012">
    <property type="protein sequence ID" value="RII31837.1"/>
    <property type="molecule type" value="Genomic_DNA"/>
</dbReference>
<evidence type="ECO:0000313" key="3">
    <source>
        <dbReference type="Proteomes" id="UP000265930"/>
    </source>
</evidence>
<comment type="caution">
    <text evidence="2">The sequence shown here is derived from an EMBL/GenBank/DDBJ whole genome shotgun (WGS) entry which is preliminary data.</text>
</comment>
<protein>
    <submittedName>
        <fullName evidence="2">Uncharacterized protein</fullName>
    </submittedName>
</protein>
<feature type="transmembrane region" description="Helical" evidence="1">
    <location>
        <begin position="7"/>
        <end position="28"/>
    </location>
</feature>
<keyword evidence="1" id="KW-0472">Membrane</keyword>
<evidence type="ECO:0000256" key="1">
    <source>
        <dbReference type="SAM" id="Phobius"/>
    </source>
</evidence>
<evidence type="ECO:0000313" key="2">
    <source>
        <dbReference type="EMBL" id="RII31837.1"/>
    </source>
</evidence>
<keyword evidence="1" id="KW-0812">Transmembrane</keyword>
<organism evidence="2 3">
    <name type="scientific">Clostridium chromiireducens</name>
    <dbReference type="NCBI Taxonomy" id="225345"/>
    <lineage>
        <taxon>Bacteria</taxon>
        <taxon>Bacillati</taxon>
        <taxon>Bacillota</taxon>
        <taxon>Clostridia</taxon>
        <taxon>Eubacteriales</taxon>
        <taxon>Clostridiaceae</taxon>
        <taxon>Clostridium</taxon>
    </lineage>
</organism>
<keyword evidence="1" id="KW-1133">Transmembrane helix</keyword>
<reference evidence="2 3" key="1">
    <citation type="submission" date="2018-08" db="EMBL/GenBank/DDBJ databases">
        <title>Genome of Clostridium chromiireducens C1, DSM12136.</title>
        <authorList>
            <person name="Xing M."/>
            <person name="Wei Y."/>
            <person name="Ang E.L."/>
            <person name="Zhao H."/>
            <person name="Zhang Y."/>
        </authorList>
    </citation>
    <scope>NUCLEOTIDE SEQUENCE [LARGE SCALE GENOMIC DNA]</scope>
    <source>
        <strain evidence="2 3">C1</strain>
    </source>
</reference>
<dbReference type="Proteomes" id="UP000265930">
    <property type="component" value="Unassembled WGS sequence"/>
</dbReference>
<proteinExistence type="predicted"/>